<dbReference type="Proteomes" id="UP000321393">
    <property type="component" value="Unassembled WGS sequence"/>
</dbReference>
<reference evidence="3 4" key="1">
    <citation type="submission" date="2019-08" db="EMBL/GenBank/DDBJ databases">
        <title>Draft genome sequences of two oriental melons (Cucumis melo L. var makuwa).</title>
        <authorList>
            <person name="Kwon S.-Y."/>
        </authorList>
    </citation>
    <scope>NUCLEOTIDE SEQUENCE [LARGE SCALE GENOMIC DNA]</scope>
    <source>
        <strain evidence="4">cv. Chang Bougi</strain>
        <strain evidence="3">cv. SW 3</strain>
        <tissue evidence="2">Leaf</tissue>
    </source>
</reference>
<dbReference type="AlphaFoldDB" id="A0A5D3DSU2"/>
<accession>A0A5D3DSU2</accession>
<evidence type="ECO:0000313" key="4">
    <source>
        <dbReference type="Proteomes" id="UP000321947"/>
    </source>
</evidence>
<sequence>MRRDFSLLTESRDITCKSGSLGIPSWEVILPHPSPILTCCLLHNLINKEMTNVDDVDGIDEGDLAYATTTVGDDIHYIETLSEWTQWCDEIVATMFNEWQLRNK</sequence>
<dbReference type="EMBL" id="SSTE01020856">
    <property type="protein sequence ID" value="KAA0033498.1"/>
    <property type="molecule type" value="Genomic_DNA"/>
</dbReference>
<protein>
    <submittedName>
        <fullName evidence="2">Retrotransposon protein</fullName>
    </submittedName>
</protein>
<dbReference type="EMBL" id="SSTD01003354">
    <property type="protein sequence ID" value="TYK26831.1"/>
    <property type="molecule type" value="Genomic_DNA"/>
</dbReference>
<organism evidence="2 4">
    <name type="scientific">Cucumis melo var. makuwa</name>
    <name type="common">Oriental melon</name>
    <dbReference type="NCBI Taxonomy" id="1194695"/>
    <lineage>
        <taxon>Eukaryota</taxon>
        <taxon>Viridiplantae</taxon>
        <taxon>Streptophyta</taxon>
        <taxon>Embryophyta</taxon>
        <taxon>Tracheophyta</taxon>
        <taxon>Spermatophyta</taxon>
        <taxon>Magnoliopsida</taxon>
        <taxon>eudicotyledons</taxon>
        <taxon>Gunneridae</taxon>
        <taxon>Pentapetalae</taxon>
        <taxon>rosids</taxon>
        <taxon>fabids</taxon>
        <taxon>Cucurbitales</taxon>
        <taxon>Cucurbitaceae</taxon>
        <taxon>Benincaseae</taxon>
        <taxon>Cucumis</taxon>
    </lineage>
</organism>
<name>A0A5D3DSU2_CUCMM</name>
<gene>
    <name evidence="2" type="ORF">E5676_scaffold260G00200</name>
    <name evidence="1" type="ORF">E6C27_scaffold261G00350</name>
</gene>
<dbReference type="Proteomes" id="UP000321947">
    <property type="component" value="Unassembled WGS sequence"/>
</dbReference>
<evidence type="ECO:0000313" key="1">
    <source>
        <dbReference type="EMBL" id="KAA0033498.1"/>
    </source>
</evidence>
<proteinExistence type="predicted"/>
<evidence type="ECO:0000313" key="2">
    <source>
        <dbReference type="EMBL" id="TYK26831.1"/>
    </source>
</evidence>
<evidence type="ECO:0000313" key="3">
    <source>
        <dbReference type="Proteomes" id="UP000321393"/>
    </source>
</evidence>
<comment type="caution">
    <text evidence="2">The sequence shown here is derived from an EMBL/GenBank/DDBJ whole genome shotgun (WGS) entry which is preliminary data.</text>
</comment>